<dbReference type="Proteomes" id="UP000032102">
    <property type="component" value="Unassembled WGS sequence"/>
</dbReference>
<protein>
    <submittedName>
        <fullName evidence="2">Uncharacterized protein</fullName>
    </submittedName>
</protein>
<proteinExistence type="predicted"/>
<evidence type="ECO:0000313" key="3">
    <source>
        <dbReference type="Proteomes" id="UP000032102"/>
    </source>
</evidence>
<reference evidence="2 3" key="1">
    <citation type="submission" date="2015-01" db="EMBL/GenBank/DDBJ databases">
        <title>Draft genome of Anoxybacillus thermarum strain AF/04.</title>
        <authorList>
            <person name="Poli A."/>
            <person name="Nicolaus B."/>
            <person name="Chan K.-G."/>
            <person name="Kahar U.M."/>
            <person name="Yaakob A.S."/>
            <person name="Chan C.S."/>
            <person name="Goh K.M."/>
        </authorList>
    </citation>
    <scope>NUCLEOTIDE SEQUENCE [LARGE SCALE GENOMIC DNA]</scope>
    <source>
        <strain evidence="2 3">AF/04</strain>
    </source>
</reference>
<comment type="caution">
    <text evidence="2">The sequence shown here is derived from an EMBL/GenBank/DDBJ whole genome shotgun (WGS) entry which is preliminary data.</text>
</comment>
<dbReference type="PATRIC" id="fig|404937.3.peg.119"/>
<accession>A0A0D0RVM3</accession>
<gene>
    <name evidence="2" type="ORF">LH47_00113</name>
</gene>
<feature type="transmembrane region" description="Helical" evidence="1">
    <location>
        <begin position="40"/>
        <end position="61"/>
    </location>
</feature>
<keyword evidence="3" id="KW-1185">Reference proteome</keyword>
<evidence type="ECO:0000256" key="1">
    <source>
        <dbReference type="SAM" id="Phobius"/>
    </source>
</evidence>
<keyword evidence="1" id="KW-0812">Transmembrane</keyword>
<dbReference type="AlphaFoldDB" id="A0A0D0RVM3"/>
<evidence type="ECO:0000313" key="2">
    <source>
        <dbReference type="EMBL" id="KIQ95682.1"/>
    </source>
</evidence>
<keyword evidence="1" id="KW-0472">Membrane</keyword>
<keyword evidence="1" id="KW-1133">Transmembrane helix</keyword>
<name>A0A0D0RVM3_9BACL</name>
<organism evidence="2 3">
    <name type="scientific">Anoxybacillus thermarum</name>
    <dbReference type="NCBI Taxonomy" id="404937"/>
    <lineage>
        <taxon>Bacteria</taxon>
        <taxon>Bacillati</taxon>
        <taxon>Bacillota</taxon>
        <taxon>Bacilli</taxon>
        <taxon>Bacillales</taxon>
        <taxon>Anoxybacillaceae</taxon>
        <taxon>Anoxybacillus</taxon>
    </lineage>
</organism>
<dbReference type="EMBL" id="JXTH01000002">
    <property type="protein sequence ID" value="KIQ95682.1"/>
    <property type="molecule type" value="Genomic_DNA"/>
</dbReference>
<sequence length="70" mass="7624">MPLIFGKAQRNDEPKPGDLPACDTSAAYGNIGGRAGTMDVIVMMYAWIAYALFFESFVFSAPLPRGAFLF</sequence>